<dbReference type="KEGG" id="mcn:Mcup_1014"/>
<proteinExistence type="predicted"/>
<evidence type="ECO:0008006" key="4">
    <source>
        <dbReference type="Google" id="ProtNLM"/>
    </source>
</evidence>
<feature type="transmembrane region" description="Helical" evidence="1">
    <location>
        <begin position="81"/>
        <end position="106"/>
    </location>
</feature>
<keyword evidence="1" id="KW-0812">Transmembrane</keyword>
<feature type="transmembrane region" description="Helical" evidence="1">
    <location>
        <begin position="18"/>
        <end position="36"/>
    </location>
</feature>
<name>F4G2S1_METCR</name>
<dbReference type="PATRIC" id="fig|1006006.8.peg.1006"/>
<reference evidence="2 3" key="1">
    <citation type="journal article" date="2011" name="J. Bacteriol.">
        <title>Complete genome sequence of Metallosphaera cuprina, a metal sulfide-oxidizing archaeon from a hot spring.</title>
        <authorList>
            <person name="Liu L.J."/>
            <person name="You X.Y."/>
            <person name="Zheng H."/>
            <person name="Wang S."/>
            <person name="Jiang C.Y."/>
            <person name="Liu S.J."/>
        </authorList>
    </citation>
    <scope>NUCLEOTIDE SEQUENCE [LARGE SCALE GENOMIC DNA]</scope>
    <source>
        <strain evidence="2 3">Ar-4</strain>
    </source>
</reference>
<dbReference type="OrthoDB" id="44187at2157"/>
<feature type="transmembrane region" description="Helical" evidence="1">
    <location>
        <begin position="126"/>
        <end position="154"/>
    </location>
</feature>
<dbReference type="GeneID" id="10493205"/>
<evidence type="ECO:0000313" key="3">
    <source>
        <dbReference type="Proteomes" id="UP000007812"/>
    </source>
</evidence>
<feature type="transmembrane region" description="Helical" evidence="1">
    <location>
        <begin position="42"/>
        <end position="60"/>
    </location>
</feature>
<gene>
    <name evidence="2" type="ordered locus">Mcup_1014</name>
</gene>
<keyword evidence="1" id="KW-1133">Transmembrane helix</keyword>
<sequence>MTQQNLEIEGIKNLKSGALFYLITVILYIVSLAFIITLVGILIGVIVGVIDFVTLLLAFLRTRRGFSQLETAGRHVGGKTATTLIIAGYALVFIGSIVALALFISAVGLTFGSAISGSSASAAAGIGLGLGSILGGLAVIIIGALIMYIGYILLASAYKNVGSLYNVGSLRTGGTLMLVGSILYFLSLIPLVGVVFDIIGGLLVFIGIIMVYSGLGTLLSTLQSGRYPGFNQPYYGQPYQGAPLPPQYPQQPLNRIYGNGVAEVNVYSPGPVQVTSATIIGTSYFSDQVTPTNLATGNNVIRISFNGPLNLVPGNVYAIQITLSNGQLITVNATYQP</sequence>
<evidence type="ECO:0000256" key="1">
    <source>
        <dbReference type="SAM" id="Phobius"/>
    </source>
</evidence>
<protein>
    <recommendedName>
        <fullName evidence="4">DUF973 family protein</fullName>
    </recommendedName>
</protein>
<keyword evidence="1" id="KW-0472">Membrane</keyword>
<dbReference type="RefSeq" id="WP_013737617.1">
    <property type="nucleotide sequence ID" value="NC_015435.1"/>
</dbReference>
<dbReference type="EMBL" id="CP002656">
    <property type="protein sequence ID" value="AEB95119.1"/>
    <property type="molecule type" value="Genomic_DNA"/>
</dbReference>
<dbReference type="HOGENOM" id="CLU_876089_0_0_2"/>
<feature type="transmembrane region" description="Helical" evidence="1">
    <location>
        <begin position="175"/>
        <end position="196"/>
    </location>
</feature>
<keyword evidence="3" id="KW-1185">Reference proteome</keyword>
<accession>F4G2S1</accession>
<dbReference type="Pfam" id="PF06157">
    <property type="entry name" value="DUF973"/>
    <property type="match status" value="1"/>
</dbReference>
<dbReference type="InterPro" id="IPR009321">
    <property type="entry name" value="DUF973"/>
</dbReference>
<evidence type="ECO:0000313" key="2">
    <source>
        <dbReference type="EMBL" id="AEB95119.1"/>
    </source>
</evidence>
<dbReference type="AlphaFoldDB" id="F4G2S1"/>
<dbReference type="Proteomes" id="UP000007812">
    <property type="component" value="Chromosome"/>
</dbReference>
<feature type="transmembrane region" description="Helical" evidence="1">
    <location>
        <begin position="202"/>
        <end position="222"/>
    </location>
</feature>
<organism evidence="2 3">
    <name type="scientific">Metallosphaera cuprina (strain Ar-4)</name>
    <dbReference type="NCBI Taxonomy" id="1006006"/>
    <lineage>
        <taxon>Archaea</taxon>
        <taxon>Thermoproteota</taxon>
        <taxon>Thermoprotei</taxon>
        <taxon>Sulfolobales</taxon>
        <taxon>Sulfolobaceae</taxon>
        <taxon>Metallosphaera</taxon>
    </lineage>
</organism>
<dbReference type="eggNOG" id="arCOG03768">
    <property type="taxonomic scope" value="Archaea"/>
</dbReference>